<evidence type="ECO:0000256" key="1">
    <source>
        <dbReference type="ARBA" id="ARBA00009437"/>
    </source>
</evidence>
<dbReference type="Pfam" id="PF03466">
    <property type="entry name" value="LysR_substrate"/>
    <property type="match status" value="1"/>
</dbReference>
<evidence type="ECO:0000313" key="6">
    <source>
        <dbReference type="EMBL" id="VVD70453.1"/>
    </source>
</evidence>
<gene>
    <name evidence="6" type="ORF">PHO31112_00577</name>
</gene>
<dbReference type="SUPFAM" id="SSF53850">
    <property type="entry name" value="Periplasmic binding protein-like II"/>
    <property type="match status" value="1"/>
</dbReference>
<dbReference type="Pfam" id="PF00126">
    <property type="entry name" value="HTH_1"/>
    <property type="match status" value="1"/>
</dbReference>
<dbReference type="Gene3D" id="3.40.190.10">
    <property type="entry name" value="Periplasmic binding protein-like II"/>
    <property type="match status" value="2"/>
</dbReference>
<proteinExistence type="inferred from homology"/>
<evidence type="ECO:0000256" key="4">
    <source>
        <dbReference type="ARBA" id="ARBA00023163"/>
    </source>
</evidence>
<dbReference type="Gene3D" id="1.10.10.10">
    <property type="entry name" value="Winged helix-like DNA-binding domain superfamily/Winged helix DNA-binding domain"/>
    <property type="match status" value="1"/>
</dbReference>
<evidence type="ECO:0000256" key="3">
    <source>
        <dbReference type="ARBA" id="ARBA00023125"/>
    </source>
</evidence>
<evidence type="ECO:0000259" key="5">
    <source>
        <dbReference type="PROSITE" id="PS50931"/>
    </source>
</evidence>
<feature type="domain" description="HTH lysR-type" evidence="5">
    <location>
        <begin position="2"/>
        <end position="59"/>
    </location>
</feature>
<dbReference type="Proteomes" id="UP000343317">
    <property type="component" value="Unassembled WGS sequence"/>
</dbReference>
<accession>A0A5E4S5P2</accession>
<sequence length="294" mass="32394">MLTLRMLKTFRLVAQTGSFAAAAERAALTQAAVSLQMRGLEDAIGQRLFDRRGRQITLTRQGRDLFPRVEQILALTAELTATPIDAMQGPVTIGAVVSVIGALSLVVADLKTAHPRLDVRLTSARSDELTELVEQGEVDIAAVVARADDARADGLVWTPLYAEPMVMIVNRDVIETEPRETDPQRILDEHAFLRFDRRVRTGMVVEQALRAAKLGVSEYLELNSIETIAALVRKNVGVSVLPLLHRGDWQSDPLLRIVPIAQPPLLRMVGMIHREHDSRTHNITAAIAGMLQDV</sequence>
<name>A0A5E4S5P2_9BURK</name>
<keyword evidence="2" id="KW-0805">Transcription regulation</keyword>
<dbReference type="FunFam" id="1.10.10.10:FF:000001">
    <property type="entry name" value="LysR family transcriptional regulator"/>
    <property type="match status" value="1"/>
</dbReference>
<dbReference type="RefSeq" id="WP_150619090.1">
    <property type="nucleotide sequence ID" value="NZ_CABPSM010000001.1"/>
</dbReference>
<keyword evidence="7" id="KW-1185">Reference proteome</keyword>
<reference evidence="6 7" key="1">
    <citation type="submission" date="2019-08" db="EMBL/GenBank/DDBJ databases">
        <authorList>
            <person name="Peeters C."/>
        </authorList>
    </citation>
    <scope>NUCLEOTIDE SEQUENCE [LARGE SCALE GENOMIC DNA]</scope>
    <source>
        <strain evidence="6 7">LMG 31112</strain>
    </source>
</reference>
<dbReference type="PRINTS" id="PR00039">
    <property type="entry name" value="HTHLYSR"/>
</dbReference>
<dbReference type="InterPro" id="IPR000847">
    <property type="entry name" value="LysR_HTH_N"/>
</dbReference>
<dbReference type="AlphaFoldDB" id="A0A5E4S5P2"/>
<comment type="similarity">
    <text evidence="1">Belongs to the LysR transcriptional regulatory family.</text>
</comment>
<dbReference type="GO" id="GO:0003700">
    <property type="term" value="F:DNA-binding transcription factor activity"/>
    <property type="evidence" value="ECO:0007669"/>
    <property type="project" value="InterPro"/>
</dbReference>
<dbReference type="InterPro" id="IPR036390">
    <property type="entry name" value="WH_DNA-bd_sf"/>
</dbReference>
<dbReference type="InterPro" id="IPR050950">
    <property type="entry name" value="HTH-type_LysR_regulators"/>
</dbReference>
<keyword evidence="3" id="KW-0238">DNA-binding</keyword>
<dbReference type="GO" id="GO:0003677">
    <property type="term" value="F:DNA binding"/>
    <property type="evidence" value="ECO:0007669"/>
    <property type="project" value="UniProtKB-KW"/>
</dbReference>
<dbReference type="GO" id="GO:0005829">
    <property type="term" value="C:cytosol"/>
    <property type="evidence" value="ECO:0007669"/>
    <property type="project" value="TreeGrafter"/>
</dbReference>
<dbReference type="InterPro" id="IPR036388">
    <property type="entry name" value="WH-like_DNA-bd_sf"/>
</dbReference>
<organism evidence="6 7">
    <name type="scientific">Pandoraea horticolens</name>
    <dbReference type="NCBI Taxonomy" id="2508298"/>
    <lineage>
        <taxon>Bacteria</taxon>
        <taxon>Pseudomonadati</taxon>
        <taxon>Pseudomonadota</taxon>
        <taxon>Betaproteobacteria</taxon>
        <taxon>Burkholderiales</taxon>
        <taxon>Burkholderiaceae</taxon>
        <taxon>Pandoraea</taxon>
    </lineage>
</organism>
<evidence type="ECO:0000256" key="2">
    <source>
        <dbReference type="ARBA" id="ARBA00023015"/>
    </source>
</evidence>
<dbReference type="EMBL" id="CABPSM010000001">
    <property type="protein sequence ID" value="VVD70453.1"/>
    <property type="molecule type" value="Genomic_DNA"/>
</dbReference>
<protein>
    <submittedName>
        <fullName evidence="6">LysR family transcriptional regulator</fullName>
    </submittedName>
</protein>
<dbReference type="InterPro" id="IPR005119">
    <property type="entry name" value="LysR_subst-bd"/>
</dbReference>
<dbReference type="PROSITE" id="PS50931">
    <property type="entry name" value="HTH_LYSR"/>
    <property type="match status" value="1"/>
</dbReference>
<dbReference type="PANTHER" id="PTHR30419">
    <property type="entry name" value="HTH-TYPE TRANSCRIPTIONAL REGULATOR YBHD"/>
    <property type="match status" value="1"/>
</dbReference>
<evidence type="ECO:0000313" key="7">
    <source>
        <dbReference type="Proteomes" id="UP000343317"/>
    </source>
</evidence>
<dbReference type="SUPFAM" id="SSF46785">
    <property type="entry name" value="Winged helix' DNA-binding domain"/>
    <property type="match status" value="1"/>
</dbReference>
<keyword evidence="4" id="KW-0804">Transcription</keyword>